<dbReference type="FunFam" id="3.30.40.10:FF:000019">
    <property type="entry name" value="RBR-type E3 ubiquitin transferase"/>
    <property type="match status" value="1"/>
</dbReference>
<dbReference type="GO" id="GO:0008270">
    <property type="term" value="F:zinc ion binding"/>
    <property type="evidence" value="ECO:0007669"/>
    <property type="project" value="UniProtKB-KW"/>
</dbReference>
<dbReference type="OrthoDB" id="10009520at2759"/>
<evidence type="ECO:0000259" key="12">
    <source>
        <dbReference type="PROSITE" id="PS51873"/>
    </source>
</evidence>
<comment type="catalytic activity">
    <reaction evidence="1">
        <text>[E2 ubiquitin-conjugating enzyme]-S-ubiquitinyl-L-cysteine + [acceptor protein]-L-lysine = [E2 ubiquitin-conjugating enzyme]-L-cysteine + [acceptor protein]-N(6)-ubiquitinyl-L-lysine.</text>
        <dbReference type="EC" id="2.3.2.31"/>
    </reaction>
</comment>
<dbReference type="PROSITE" id="PS51873">
    <property type="entry name" value="TRIAD"/>
    <property type="match status" value="1"/>
</dbReference>
<dbReference type="FunFam" id="1.20.120.1750:FF:000002">
    <property type="entry name" value="RBR-type E3 ubiquitin transferase"/>
    <property type="match status" value="1"/>
</dbReference>
<dbReference type="CDD" id="cd16773">
    <property type="entry name" value="RING-HC_RBR_TRIAD1"/>
    <property type="match status" value="1"/>
</dbReference>
<keyword evidence="9" id="KW-0862">Zinc</keyword>
<evidence type="ECO:0000256" key="4">
    <source>
        <dbReference type="ARBA" id="ARBA00022679"/>
    </source>
</evidence>
<dbReference type="Pfam" id="PF01485">
    <property type="entry name" value="IBR"/>
    <property type="match status" value="1"/>
</dbReference>
<evidence type="ECO:0000256" key="8">
    <source>
        <dbReference type="ARBA" id="ARBA00022786"/>
    </source>
</evidence>
<comment type="similarity">
    <text evidence="2">Belongs to the RBR family. Ariadne subfamily.</text>
</comment>
<evidence type="ECO:0000256" key="2">
    <source>
        <dbReference type="ARBA" id="ARBA00005884"/>
    </source>
</evidence>
<dbReference type="PROSITE" id="PS50089">
    <property type="entry name" value="ZF_RING_2"/>
    <property type="match status" value="1"/>
</dbReference>
<evidence type="ECO:0000256" key="6">
    <source>
        <dbReference type="ARBA" id="ARBA00022737"/>
    </source>
</evidence>
<dbReference type="Proteomes" id="UP001142055">
    <property type="component" value="Chromosome 3"/>
</dbReference>
<reference evidence="13" key="1">
    <citation type="submission" date="2022-12" db="EMBL/GenBank/DDBJ databases">
        <title>Genome assemblies of Blomia tropicalis.</title>
        <authorList>
            <person name="Cui Y."/>
        </authorList>
    </citation>
    <scope>NUCLEOTIDE SEQUENCE</scope>
    <source>
        <tissue evidence="13">Adult mites</tissue>
    </source>
</reference>
<dbReference type="InterPro" id="IPR044066">
    <property type="entry name" value="TRIAD_supradom"/>
</dbReference>
<dbReference type="Gene3D" id="1.20.120.1750">
    <property type="match status" value="1"/>
</dbReference>
<keyword evidence="8" id="KW-0833">Ubl conjugation pathway</keyword>
<proteinExistence type="inferred from homology"/>
<gene>
    <name evidence="13" type="ORF">RDWZM_008083</name>
</gene>
<dbReference type="Pfam" id="PF19422">
    <property type="entry name" value="Ariadne"/>
    <property type="match status" value="1"/>
</dbReference>
<evidence type="ECO:0000313" key="14">
    <source>
        <dbReference type="Proteomes" id="UP001142055"/>
    </source>
</evidence>
<evidence type="ECO:0000256" key="1">
    <source>
        <dbReference type="ARBA" id="ARBA00001798"/>
    </source>
</evidence>
<dbReference type="EC" id="2.3.2.31" evidence="3"/>
<evidence type="ECO:0000256" key="3">
    <source>
        <dbReference type="ARBA" id="ARBA00012251"/>
    </source>
</evidence>
<keyword evidence="4" id="KW-0808">Transferase</keyword>
<dbReference type="GO" id="GO:0061630">
    <property type="term" value="F:ubiquitin protein ligase activity"/>
    <property type="evidence" value="ECO:0007669"/>
    <property type="project" value="UniProtKB-EC"/>
</dbReference>
<dbReference type="InterPro" id="IPR031127">
    <property type="entry name" value="E3_UB_ligase_RBR"/>
</dbReference>
<protein>
    <recommendedName>
        <fullName evidence="3">RBR-type E3 ubiquitin transferase</fullName>
        <ecNumber evidence="3">2.3.2.31</ecNumber>
    </recommendedName>
</protein>
<dbReference type="InterPro" id="IPR045840">
    <property type="entry name" value="Ariadne"/>
</dbReference>
<keyword evidence="6" id="KW-0677">Repeat</keyword>
<dbReference type="InterPro" id="IPR001841">
    <property type="entry name" value="Znf_RING"/>
</dbReference>
<dbReference type="InterPro" id="IPR013083">
    <property type="entry name" value="Znf_RING/FYVE/PHD"/>
</dbReference>
<dbReference type="SMART" id="SM00647">
    <property type="entry name" value="IBR"/>
    <property type="match status" value="2"/>
</dbReference>
<dbReference type="AlphaFoldDB" id="A0A9Q0RL28"/>
<dbReference type="Gene3D" id="3.30.40.10">
    <property type="entry name" value="Zinc/RING finger domain, C3HC4 (zinc finger)"/>
    <property type="match status" value="1"/>
</dbReference>
<feature type="domain" description="RING-type" evidence="11">
    <location>
        <begin position="130"/>
        <end position="175"/>
    </location>
</feature>
<dbReference type="CDD" id="cd20344">
    <property type="entry name" value="BRcat_RBR_TRIAD1"/>
    <property type="match status" value="1"/>
</dbReference>
<dbReference type="InterPro" id="IPR047556">
    <property type="entry name" value="Rcat_RBR_TRIAD1"/>
</dbReference>
<evidence type="ECO:0000313" key="13">
    <source>
        <dbReference type="EMBL" id="KAJ6216926.1"/>
    </source>
</evidence>
<comment type="caution">
    <text evidence="13">The sequence shown here is derived from an EMBL/GenBank/DDBJ whole genome shotgun (WGS) entry which is preliminary data.</text>
</comment>
<dbReference type="InterPro" id="IPR002867">
    <property type="entry name" value="IBR_dom"/>
</dbReference>
<dbReference type="GO" id="GO:0016567">
    <property type="term" value="P:protein ubiquitination"/>
    <property type="evidence" value="ECO:0007669"/>
    <property type="project" value="InterPro"/>
</dbReference>
<evidence type="ECO:0000256" key="10">
    <source>
        <dbReference type="PROSITE-ProRule" id="PRU00175"/>
    </source>
</evidence>
<dbReference type="InterPro" id="IPR047555">
    <property type="entry name" value="BRcat_RBR_TRIAD1"/>
</dbReference>
<dbReference type="OMA" id="PYAYYMD"/>
<dbReference type="SUPFAM" id="SSF57850">
    <property type="entry name" value="RING/U-box"/>
    <property type="match status" value="3"/>
</dbReference>
<keyword evidence="14" id="KW-1185">Reference proteome</keyword>
<keyword evidence="7 10" id="KW-0863">Zinc-finger</keyword>
<name>A0A9Q0RL28_BLOTA</name>
<organism evidence="13 14">
    <name type="scientific">Blomia tropicalis</name>
    <name type="common">Mite</name>
    <dbReference type="NCBI Taxonomy" id="40697"/>
    <lineage>
        <taxon>Eukaryota</taxon>
        <taxon>Metazoa</taxon>
        <taxon>Ecdysozoa</taxon>
        <taxon>Arthropoda</taxon>
        <taxon>Chelicerata</taxon>
        <taxon>Arachnida</taxon>
        <taxon>Acari</taxon>
        <taxon>Acariformes</taxon>
        <taxon>Sarcoptiformes</taxon>
        <taxon>Astigmata</taxon>
        <taxon>Glycyphagoidea</taxon>
        <taxon>Echimyopodidae</taxon>
        <taxon>Blomia</taxon>
    </lineage>
</organism>
<evidence type="ECO:0000259" key="11">
    <source>
        <dbReference type="PROSITE" id="PS50089"/>
    </source>
</evidence>
<keyword evidence="5" id="KW-0479">Metal-binding</keyword>
<accession>A0A9Q0RL28</accession>
<feature type="domain" description="RING-type" evidence="12">
    <location>
        <begin position="126"/>
        <end position="336"/>
    </location>
</feature>
<evidence type="ECO:0000256" key="7">
    <source>
        <dbReference type="ARBA" id="ARBA00022771"/>
    </source>
</evidence>
<evidence type="ECO:0000256" key="9">
    <source>
        <dbReference type="ARBA" id="ARBA00022833"/>
    </source>
</evidence>
<sequence>MENSAEKIRRNIESFDYECITLEEGKAYIESIIDKTAKTLDISLSVAKLLLIQTNWNEDELAKEYKTNKDLFLDSKGIKPLKILLPMNRTDSRASSVNSLEELSYSIHLKSAKKILNEDISRNLTKKLLCNVCLQSFFPNNLKALSCEHYYCNECWKHYLQFNIISNGMASNIECMSTECHIIVPDDFVNSLFSSTFIKEKYDQLSFRDCIESNPLIRSCIGTNCSVMIKSKECKAKRVICKNCNSSYCFKCGYEYHAPTDCKTIKLWLTKCADDSETANYISVHTKDCPTCGACIEKNGGCNHMKCYSCKYEFCWMCLGNWKTHGSQFYDCSKYRENPNIANENEKAREALKKYLFYYERWDNHMRSLRLEDKALERIKEIINEKVMSNDGTWIDWQYLLDASALLAKCRYSLQYTYPYAYFMDHDANKGLFEYQQATLEAEIENLSWKIEHAETTSRGEIENQMDIVSKRRTTLLEDFFL</sequence>
<dbReference type="EMBL" id="JAPWDV010000003">
    <property type="protein sequence ID" value="KAJ6216926.1"/>
    <property type="molecule type" value="Genomic_DNA"/>
</dbReference>
<dbReference type="PANTHER" id="PTHR11685">
    <property type="entry name" value="RBR FAMILY RING FINGER AND IBR DOMAIN-CONTAINING"/>
    <property type="match status" value="1"/>
</dbReference>
<evidence type="ECO:0000256" key="5">
    <source>
        <dbReference type="ARBA" id="ARBA00022723"/>
    </source>
</evidence>
<dbReference type="CDD" id="cd20360">
    <property type="entry name" value="Rcat_RBR_TRIAD1"/>
    <property type="match status" value="1"/>
</dbReference>
<dbReference type="Pfam" id="PF22191">
    <property type="entry name" value="IBR_1"/>
    <property type="match status" value="1"/>
</dbReference>